<dbReference type="AlphaFoldDB" id="A0A1X0QLR4"/>
<dbReference type="EMBL" id="KV922372">
    <property type="protein sequence ID" value="ORE00690.1"/>
    <property type="molecule type" value="Genomic_DNA"/>
</dbReference>
<dbReference type="Proteomes" id="UP000242414">
    <property type="component" value="Unassembled WGS sequence"/>
</dbReference>
<gene>
    <name evidence="1" type="ORF">BCV72DRAFT_177651</name>
</gene>
<evidence type="ECO:0000313" key="1">
    <source>
        <dbReference type="EMBL" id="ORE00690.1"/>
    </source>
</evidence>
<feature type="non-terminal residue" evidence="1">
    <location>
        <position position="105"/>
    </location>
</feature>
<protein>
    <submittedName>
        <fullName evidence="1">Uncharacterized protein</fullName>
    </submittedName>
</protein>
<accession>A0A1X0QLR4</accession>
<organism evidence="1">
    <name type="scientific">Rhizopus microsporus var. microsporus</name>
    <dbReference type="NCBI Taxonomy" id="86635"/>
    <lineage>
        <taxon>Eukaryota</taxon>
        <taxon>Fungi</taxon>
        <taxon>Fungi incertae sedis</taxon>
        <taxon>Mucoromycota</taxon>
        <taxon>Mucoromycotina</taxon>
        <taxon>Mucoromycetes</taxon>
        <taxon>Mucorales</taxon>
        <taxon>Mucorineae</taxon>
        <taxon>Rhizopodaceae</taxon>
        <taxon>Rhizopus</taxon>
    </lineage>
</organism>
<reference evidence="1" key="1">
    <citation type="journal article" date="2016" name="Proc. Natl. Acad. Sci. U.S.A.">
        <title>Lipid metabolic changes in an early divergent fungus govern the establishment of a mutualistic symbiosis with endobacteria.</title>
        <authorList>
            <person name="Lastovetsky O.A."/>
            <person name="Gaspar M.L."/>
            <person name="Mondo S.J."/>
            <person name="LaButti K.M."/>
            <person name="Sandor L."/>
            <person name="Grigoriev I.V."/>
            <person name="Henry S.A."/>
            <person name="Pawlowska T.E."/>
        </authorList>
    </citation>
    <scope>NUCLEOTIDE SEQUENCE [LARGE SCALE GENOMIC DNA]</scope>
    <source>
        <strain evidence="1">ATCC 52814</strain>
    </source>
</reference>
<name>A0A1X0QLR4_RHIZD</name>
<proteinExistence type="predicted"/>
<sequence>MAALGYFLTFHTMNQVPQQHWKDPTLVLAFHIVDDILAKEDNDMIFKSDTRYLINQVKRNLKKIIEESKGQGTSNNRKTIIHAEEGLFSIKQIQEYLEGNDRREG</sequence>
<dbReference type="VEuPathDB" id="FungiDB:BCV72DRAFT_177651"/>
<dbReference type="OrthoDB" id="2269092at2759"/>